<dbReference type="EMBL" id="CAJNNV010029636">
    <property type="protein sequence ID" value="CAE8629388.1"/>
    <property type="molecule type" value="Genomic_DNA"/>
</dbReference>
<name>A0A813GWU0_POLGL</name>
<dbReference type="OrthoDB" id="10639480at2759"/>
<dbReference type="AlphaFoldDB" id="A0A813GWU0"/>
<accession>A0A813GWU0</accession>
<evidence type="ECO:0000256" key="1">
    <source>
        <dbReference type="SAM" id="MobiDB-lite"/>
    </source>
</evidence>
<sequence>MSFAAEHCMLLDLPWLLQKVIGTLAAAELPALAVGASWLLDSAVEVADAAIIKAIAATPHVTRWRRERYAGHRARVLQELDHLTRAIQYLPRVAGRYRLSHSVLLDIWPCGKFENFSIGDFHRFKGQATVAAVSTSKTASLGYIFHFDRWYSECTLNGRLLTADELDFVGPGFQCYSLSAFRDSDGALGVLMENKPFPDTVRGWDTSAGVSLEDEHEVENEEEDEDEEDEDEDEDEAVSPGQPLANVELPAASVVVTLDSEHVAQELPTPQGEPLRTVAPRMERFPWVNPPVFVF</sequence>
<dbReference type="Proteomes" id="UP000654075">
    <property type="component" value="Unassembled WGS sequence"/>
</dbReference>
<feature type="compositionally biased region" description="Acidic residues" evidence="1">
    <location>
        <begin position="212"/>
        <end position="237"/>
    </location>
</feature>
<comment type="caution">
    <text evidence="2">The sequence shown here is derived from an EMBL/GenBank/DDBJ whole genome shotgun (WGS) entry which is preliminary data.</text>
</comment>
<feature type="region of interest" description="Disordered" evidence="1">
    <location>
        <begin position="202"/>
        <end position="246"/>
    </location>
</feature>
<evidence type="ECO:0000313" key="3">
    <source>
        <dbReference type="Proteomes" id="UP000654075"/>
    </source>
</evidence>
<evidence type="ECO:0000313" key="2">
    <source>
        <dbReference type="EMBL" id="CAE8629388.1"/>
    </source>
</evidence>
<protein>
    <submittedName>
        <fullName evidence="2">Uncharacterized protein</fullName>
    </submittedName>
</protein>
<reference evidence="2" key="1">
    <citation type="submission" date="2021-02" db="EMBL/GenBank/DDBJ databases">
        <authorList>
            <person name="Dougan E. K."/>
            <person name="Rhodes N."/>
            <person name="Thang M."/>
            <person name="Chan C."/>
        </authorList>
    </citation>
    <scope>NUCLEOTIDE SEQUENCE</scope>
</reference>
<keyword evidence="3" id="KW-1185">Reference proteome</keyword>
<organism evidence="2 3">
    <name type="scientific">Polarella glacialis</name>
    <name type="common">Dinoflagellate</name>
    <dbReference type="NCBI Taxonomy" id="89957"/>
    <lineage>
        <taxon>Eukaryota</taxon>
        <taxon>Sar</taxon>
        <taxon>Alveolata</taxon>
        <taxon>Dinophyceae</taxon>
        <taxon>Suessiales</taxon>
        <taxon>Suessiaceae</taxon>
        <taxon>Polarella</taxon>
    </lineage>
</organism>
<proteinExistence type="predicted"/>
<gene>
    <name evidence="2" type="ORF">PGLA1383_LOCUS45890</name>
</gene>